<keyword evidence="5" id="KW-0732">Signal</keyword>
<dbReference type="GO" id="GO:0003700">
    <property type="term" value="F:DNA-binding transcription factor activity"/>
    <property type="evidence" value="ECO:0007669"/>
    <property type="project" value="InterPro"/>
</dbReference>
<keyword evidence="12" id="KW-0675">Receptor</keyword>
<sequence>MDKLAEVQRAAFLGAHFPSMSQYRPPCYKPETEDHILKVPEYKDPTFIIPDDNGLGYEDGIRVLRALGSWPAEMTPNSGPAMAAPVAAPSRMDQLGGQQQAAVAGAGLSKKSFSGYQGGGSGGGKKCKEQENNYFEQRLDHFNPFNSELWQQRYLQPDQPYSPGSPVLLLLGGNNIIDESDIEGTYLGELAKNLNAYPIVPEHRYYGLSRPTQDIQTGYLQYLTVNQALEDAAVFTAVMQQQMTDPWIVTGKFYAGALAAWSRAKFPHLYHAAYASSAPVLTQLDFAEHYEMVGAELRKSDPACEETVAAAIGELDALLADMKPITKRSLSSLSKIRSGDLSLAEDHRNLYVSIAQQFSTLIQFNVTYLWDLLSIDSECSAIVAGQNTPLQAVAAFFHKFIHADGIDIDTSRHYEYLHNSTYFQEDYTRQWTYQKCVELGFFQTLSSENQPFGAKASLKELFEICPRVFDVEFTMEVALSGINKINLEYGGLMVQASRVFYTHGSIDPWRALGIQVVENPESTVIIVEGACVGVSWQCTLSSALTHRNPDFGCNMNADYNHNDQVNRRTTPTTSSRILKDVKCRACGDDSSGKHYGIYTCDGCAGFFKRSIRQKRHYPCKAKNPGNCLVDKTHRNQCRSCRLAKCIAAGMNKDSVQSERGPRSDTRRRRLDHSHTSLSPQPSVTASSPAESPRPIMQQMGLGLALQTYFNQDYTNRISRLGSDTAVRLLVENVAWALRQAEFTMIPPSDQLQLLKLRWKNMFALSVLELPFHDIFSTSLHASINPSPDAAQISTDIFLMQMKYQRHHFVKPLEFAYYKALSLFNTAESALSNKDSIRVAKDLLCRKLLFFLIGSIGSNNSRHSALLHDLEETFKFFDHHAEKLFFHNKFGSNSVEDVIESFYRSMVGVPYDLQDMRRSTNTP</sequence>
<dbReference type="PROSITE" id="PS51843">
    <property type="entry name" value="NR_LBD"/>
    <property type="match status" value="1"/>
</dbReference>
<evidence type="ECO:0000313" key="18">
    <source>
        <dbReference type="EMBL" id="CAB3371351.1"/>
    </source>
</evidence>
<dbReference type="AlphaFoldDB" id="A0A8S1CM19"/>
<protein>
    <recommendedName>
        <fullName evidence="20">Nuclear receptor domain-containing protein</fullName>
    </recommendedName>
</protein>
<evidence type="ECO:0000256" key="1">
    <source>
        <dbReference type="ARBA" id="ARBA00004123"/>
    </source>
</evidence>
<dbReference type="SUPFAM" id="SSF57716">
    <property type="entry name" value="Glucocorticoid receptor-like (DNA-binding domain)"/>
    <property type="match status" value="1"/>
</dbReference>
<dbReference type="InterPro" id="IPR029058">
    <property type="entry name" value="AB_hydrolase_fold"/>
</dbReference>
<dbReference type="InterPro" id="IPR008758">
    <property type="entry name" value="Peptidase_S28"/>
</dbReference>
<keyword evidence="11" id="KW-0804">Transcription</keyword>
<gene>
    <name evidence="18" type="ORF">CLODIP_2_CD05887</name>
</gene>
<keyword evidence="4" id="KW-0479">Metal-binding</keyword>
<dbReference type="SUPFAM" id="SSF48508">
    <property type="entry name" value="Nuclear receptor ligand-binding domain"/>
    <property type="match status" value="1"/>
</dbReference>
<evidence type="ECO:0000256" key="12">
    <source>
        <dbReference type="ARBA" id="ARBA00023170"/>
    </source>
</evidence>
<accession>A0A8S1CM19</accession>
<feature type="region of interest" description="Disordered" evidence="15">
    <location>
        <begin position="653"/>
        <end position="693"/>
    </location>
</feature>
<evidence type="ECO:0000256" key="14">
    <source>
        <dbReference type="ARBA" id="ARBA00023242"/>
    </source>
</evidence>
<dbReference type="Gene3D" id="1.20.120.980">
    <property type="entry name" value="Serine carboxypeptidase S28, SKS domain"/>
    <property type="match status" value="1"/>
</dbReference>
<organism evidence="18 19">
    <name type="scientific">Cloeon dipterum</name>
    <dbReference type="NCBI Taxonomy" id="197152"/>
    <lineage>
        <taxon>Eukaryota</taxon>
        <taxon>Metazoa</taxon>
        <taxon>Ecdysozoa</taxon>
        <taxon>Arthropoda</taxon>
        <taxon>Hexapoda</taxon>
        <taxon>Insecta</taxon>
        <taxon>Pterygota</taxon>
        <taxon>Palaeoptera</taxon>
        <taxon>Ephemeroptera</taxon>
        <taxon>Pisciforma</taxon>
        <taxon>Baetidae</taxon>
        <taxon>Cloeon</taxon>
    </lineage>
</organism>
<evidence type="ECO:0000256" key="13">
    <source>
        <dbReference type="ARBA" id="ARBA00023180"/>
    </source>
</evidence>
<dbReference type="PRINTS" id="PR00047">
    <property type="entry name" value="STROIDFINGER"/>
</dbReference>
<evidence type="ECO:0000256" key="9">
    <source>
        <dbReference type="ARBA" id="ARBA00023015"/>
    </source>
</evidence>
<dbReference type="InterPro" id="IPR035500">
    <property type="entry name" value="NHR-like_dom_sf"/>
</dbReference>
<dbReference type="EMBL" id="CADEPI010000060">
    <property type="protein sequence ID" value="CAB3371351.1"/>
    <property type="molecule type" value="Genomic_DNA"/>
</dbReference>
<dbReference type="GO" id="GO:0043565">
    <property type="term" value="F:sequence-specific DNA binding"/>
    <property type="evidence" value="ECO:0007669"/>
    <property type="project" value="InterPro"/>
</dbReference>
<dbReference type="InterPro" id="IPR042269">
    <property type="entry name" value="Ser_carbopepase_S28_SKS"/>
</dbReference>
<keyword evidence="14" id="KW-0539">Nucleus</keyword>
<dbReference type="PANTHER" id="PTHR11010:SF117">
    <property type="entry name" value="SERINE PROTEASE 16"/>
    <property type="match status" value="1"/>
</dbReference>
<dbReference type="OrthoDB" id="1735038at2759"/>
<keyword evidence="9" id="KW-0805">Transcription regulation</keyword>
<dbReference type="Proteomes" id="UP000494165">
    <property type="component" value="Unassembled WGS sequence"/>
</dbReference>
<dbReference type="GO" id="GO:0008239">
    <property type="term" value="F:dipeptidyl-peptidase activity"/>
    <property type="evidence" value="ECO:0007669"/>
    <property type="project" value="TreeGrafter"/>
</dbReference>
<dbReference type="Pfam" id="PF00105">
    <property type="entry name" value="zf-C4"/>
    <property type="match status" value="1"/>
</dbReference>
<name>A0A8S1CM19_9INSE</name>
<comment type="similarity">
    <text evidence="2">Belongs to the peptidase S28 family.</text>
</comment>
<dbReference type="PROSITE" id="PS00031">
    <property type="entry name" value="NUCLEAR_REC_DBD_1"/>
    <property type="match status" value="1"/>
</dbReference>
<dbReference type="Pfam" id="PF05577">
    <property type="entry name" value="Peptidase_S28"/>
    <property type="match status" value="1"/>
</dbReference>
<feature type="compositionally biased region" description="Basic and acidic residues" evidence="15">
    <location>
        <begin position="655"/>
        <end position="664"/>
    </location>
</feature>
<feature type="compositionally biased region" description="Polar residues" evidence="15">
    <location>
        <begin position="675"/>
        <end position="689"/>
    </location>
</feature>
<dbReference type="GO" id="GO:0005634">
    <property type="term" value="C:nucleus"/>
    <property type="evidence" value="ECO:0007669"/>
    <property type="project" value="UniProtKB-SubCell"/>
</dbReference>
<evidence type="ECO:0000313" key="19">
    <source>
        <dbReference type="Proteomes" id="UP000494165"/>
    </source>
</evidence>
<proteinExistence type="inferred from homology"/>
<evidence type="ECO:0000256" key="5">
    <source>
        <dbReference type="ARBA" id="ARBA00022729"/>
    </source>
</evidence>
<dbReference type="PROSITE" id="PS51030">
    <property type="entry name" value="NUCLEAR_REC_DBD_2"/>
    <property type="match status" value="1"/>
</dbReference>
<evidence type="ECO:0000256" key="4">
    <source>
        <dbReference type="ARBA" id="ARBA00022723"/>
    </source>
</evidence>
<dbReference type="SUPFAM" id="SSF53474">
    <property type="entry name" value="alpha/beta-Hydrolases"/>
    <property type="match status" value="1"/>
</dbReference>
<dbReference type="Gene3D" id="3.30.50.10">
    <property type="entry name" value="Erythroid Transcription Factor GATA-1, subunit A"/>
    <property type="match status" value="1"/>
</dbReference>
<feature type="domain" description="NR LBD" evidence="17">
    <location>
        <begin position="669"/>
        <end position="905"/>
    </location>
</feature>
<dbReference type="GO" id="GO:0008270">
    <property type="term" value="F:zinc ion binding"/>
    <property type="evidence" value="ECO:0007669"/>
    <property type="project" value="UniProtKB-KW"/>
</dbReference>
<evidence type="ECO:0000256" key="15">
    <source>
        <dbReference type="SAM" id="MobiDB-lite"/>
    </source>
</evidence>
<keyword evidence="10" id="KW-0238">DNA-binding</keyword>
<keyword evidence="3" id="KW-0645">Protease</keyword>
<dbReference type="InterPro" id="IPR001628">
    <property type="entry name" value="Znf_hrmn_rcpt"/>
</dbReference>
<keyword evidence="8" id="KW-0862">Zinc</keyword>
<evidence type="ECO:0000256" key="6">
    <source>
        <dbReference type="ARBA" id="ARBA00022771"/>
    </source>
</evidence>
<evidence type="ECO:0000259" key="17">
    <source>
        <dbReference type="PROSITE" id="PS51843"/>
    </source>
</evidence>
<keyword evidence="7" id="KW-0378">Hydrolase</keyword>
<feature type="domain" description="Nuclear receptor" evidence="16">
    <location>
        <begin position="580"/>
        <end position="657"/>
    </location>
</feature>
<reference evidence="18 19" key="1">
    <citation type="submission" date="2020-04" db="EMBL/GenBank/DDBJ databases">
        <authorList>
            <person name="Alioto T."/>
            <person name="Alioto T."/>
            <person name="Gomez Garrido J."/>
        </authorList>
    </citation>
    <scope>NUCLEOTIDE SEQUENCE [LARGE SCALE GENOMIC DNA]</scope>
</reference>
<evidence type="ECO:0000256" key="7">
    <source>
        <dbReference type="ARBA" id="ARBA00022801"/>
    </source>
</evidence>
<dbReference type="GO" id="GO:0006508">
    <property type="term" value="P:proteolysis"/>
    <property type="evidence" value="ECO:0007669"/>
    <property type="project" value="UniProtKB-KW"/>
</dbReference>
<dbReference type="Gene3D" id="1.10.565.10">
    <property type="entry name" value="Retinoid X Receptor"/>
    <property type="match status" value="1"/>
</dbReference>
<comment type="subcellular location">
    <subcellularLocation>
        <location evidence="1">Nucleus</location>
    </subcellularLocation>
</comment>
<dbReference type="PANTHER" id="PTHR11010">
    <property type="entry name" value="PROTEASE S28 PRO-X CARBOXYPEPTIDASE-RELATED"/>
    <property type="match status" value="1"/>
</dbReference>
<keyword evidence="13" id="KW-0325">Glycoprotein</keyword>
<dbReference type="GO" id="GO:0070008">
    <property type="term" value="F:serine-type exopeptidase activity"/>
    <property type="evidence" value="ECO:0007669"/>
    <property type="project" value="InterPro"/>
</dbReference>
<evidence type="ECO:0000256" key="10">
    <source>
        <dbReference type="ARBA" id="ARBA00023125"/>
    </source>
</evidence>
<evidence type="ECO:0000256" key="8">
    <source>
        <dbReference type="ARBA" id="ARBA00022833"/>
    </source>
</evidence>
<comment type="caution">
    <text evidence="18">The sequence shown here is derived from an EMBL/GenBank/DDBJ whole genome shotgun (WGS) entry which is preliminary data.</text>
</comment>
<dbReference type="SMART" id="SM00399">
    <property type="entry name" value="ZnF_C4"/>
    <property type="match status" value="1"/>
</dbReference>
<dbReference type="InterPro" id="IPR013088">
    <property type="entry name" value="Znf_NHR/GATA"/>
</dbReference>
<keyword evidence="19" id="KW-1185">Reference proteome</keyword>
<evidence type="ECO:0008006" key="20">
    <source>
        <dbReference type="Google" id="ProtNLM"/>
    </source>
</evidence>
<evidence type="ECO:0000256" key="2">
    <source>
        <dbReference type="ARBA" id="ARBA00011079"/>
    </source>
</evidence>
<keyword evidence="6" id="KW-0863">Zinc-finger</keyword>
<dbReference type="InterPro" id="IPR000536">
    <property type="entry name" value="Nucl_hrmn_rcpt_lig-bd"/>
</dbReference>
<evidence type="ECO:0000259" key="16">
    <source>
        <dbReference type="PROSITE" id="PS51030"/>
    </source>
</evidence>
<evidence type="ECO:0000256" key="3">
    <source>
        <dbReference type="ARBA" id="ARBA00022670"/>
    </source>
</evidence>
<dbReference type="Gene3D" id="3.40.50.1820">
    <property type="entry name" value="alpha/beta hydrolase"/>
    <property type="match status" value="1"/>
</dbReference>
<evidence type="ECO:0000256" key="11">
    <source>
        <dbReference type="ARBA" id="ARBA00023163"/>
    </source>
</evidence>